<reference evidence="2" key="1">
    <citation type="submission" date="2024-06" db="EMBL/GenBank/DDBJ databases">
        <title>Complete genome sequence of the cellulolytic actinobacterium, Cellulosimicrobium ES-005.</title>
        <authorList>
            <person name="Matthews C.T."/>
            <person name="Underwood K.D."/>
            <person name="Ghanchi K.M."/>
            <person name="Fields S.D."/>
            <person name="Gardner S.G."/>
        </authorList>
    </citation>
    <scope>NUCLEOTIDE SEQUENCE</scope>
    <source>
        <strain evidence="2">ES-005</strain>
    </source>
</reference>
<sequence length="355" mass="37012">MRLRSILREVGRNVLTGTTRSVLLTSVLGAVCLVLLGADLLAVRSIENAATAFREAGGSTMTIVASGRVDGARCEALGQISGVRAAGALALPQEKVTAASLPGAPLPAGYATDGFLSVVHADVDRGGGVVLSEDAARTLGRVRADVLETTDGPTRVAGTFPYPVDGRRSGLGYLALLPGGDRAVFDECWVEAWPQDERLRTLLFTTLLPPADESTDDPVVGQLNASLGAAFDGHARFADRITRFGGVAAGVFALLLGIVAVRARRVELAAALHDRVRAADLWSMSLLEATAWVVPPLAVCMATSMLVLGARGDLLLAAVLGARVAIPAGLGALLGTMFGLALTRERHLFLYAKDR</sequence>
<evidence type="ECO:0000256" key="1">
    <source>
        <dbReference type="SAM" id="Phobius"/>
    </source>
</evidence>
<dbReference type="RefSeq" id="WP_353707800.1">
    <property type="nucleotide sequence ID" value="NZ_CP159290.1"/>
</dbReference>
<feature type="transmembrane region" description="Helical" evidence="1">
    <location>
        <begin position="244"/>
        <end position="263"/>
    </location>
</feature>
<protein>
    <recommendedName>
        <fullName evidence="3">ABC transporter permease</fullName>
    </recommendedName>
</protein>
<keyword evidence="1" id="KW-0812">Transmembrane</keyword>
<proteinExistence type="predicted"/>
<feature type="transmembrane region" description="Helical" evidence="1">
    <location>
        <begin position="21"/>
        <end position="43"/>
    </location>
</feature>
<dbReference type="AlphaFoldDB" id="A0AAU8G1H4"/>
<feature type="transmembrane region" description="Helical" evidence="1">
    <location>
        <begin position="284"/>
        <end position="308"/>
    </location>
</feature>
<gene>
    <name evidence="2" type="ORF">ABRQ22_18700</name>
</gene>
<organism evidence="2">
    <name type="scientific">Cellulosimicrobium sp. ES-005</name>
    <dbReference type="NCBI Taxonomy" id="3163031"/>
    <lineage>
        <taxon>Bacteria</taxon>
        <taxon>Bacillati</taxon>
        <taxon>Actinomycetota</taxon>
        <taxon>Actinomycetes</taxon>
        <taxon>Micrococcales</taxon>
        <taxon>Promicromonosporaceae</taxon>
        <taxon>Cellulosimicrobium</taxon>
    </lineage>
</organism>
<evidence type="ECO:0000313" key="2">
    <source>
        <dbReference type="EMBL" id="XCH29574.1"/>
    </source>
</evidence>
<feature type="transmembrane region" description="Helical" evidence="1">
    <location>
        <begin position="314"/>
        <end position="343"/>
    </location>
</feature>
<keyword evidence="1" id="KW-0472">Membrane</keyword>
<evidence type="ECO:0008006" key="3">
    <source>
        <dbReference type="Google" id="ProtNLM"/>
    </source>
</evidence>
<keyword evidence="1" id="KW-1133">Transmembrane helix</keyword>
<dbReference type="EMBL" id="CP159290">
    <property type="protein sequence ID" value="XCH29574.1"/>
    <property type="molecule type" value="Genomic_DNA"/>
</dbReference>
<name>A0AAU8G1H4_9MICO</name>
<accession>A0AAU8G1H4</accession>